<dbReference type="AlphaFoldDB" id="A0A409YND5"/>
<dbReference type="InParanoid" id="A0A409YND5"/>
<keyword evidence="2" id="KW-1185">Reference proteome</keyword>
<gene>
    <name evidence="1" type="ORF">CVT26_002515</name>
</gene>
<sequence>MECELQIVVQRMDVLHGGYSQSPNHDLSRLEEAPARVVDLLVSPEENSQCHAAGDIPRPSPANSDAMLISLLVEIGEEVLVLV</sequence>
<dbReference type="Proteomes" id="UP000284706">
    <property type="component" value="Unassembled WGS sequence"/>
</dbReference>
<proteinExistence type="predicted"/>
<comment type="caution">
    <text evidence="1">The sequence shown here is derived from an EMBL/GenBank/DDBJ whole genome shotgun (WGS) entry which is preliminary data.</text>
</comment>
<accession>A0A409YND5</accession>
<protein>
    <submittedName>
        <fullName evidence="1">Uncharacterized protein</fullName>
    </submittedName>
</protein>
<dbReference type="EMBL" id="NHYE01000609">
    <property type="protein sequence ID" value="PPR04548.1"/>
    <property type="molecule type" value="Genomic_DNA"/>
</dbReference>
<evidence type="ECO:0000313" key="2">
    <source>
        <dbReference type="Proteomes" id="UP000284706"/>
    </source>
</evidence>
<organism evidence="1 2">
    <name type="scientific">Gymnopilus dilepis</name>
    <dbReference type="NCBI Taxonomy" id="231916"/>
    <lineage>
        <taxon>Eukaryota</taxon>
        <taxon>Fungi</taxon>
        <taxon>Dikarya</taxon>
        <taxon>Basidiomycota</taxon>
        <taxon>Agaricomycotina</taxon>
        <taxon>Agaricomycetes</taxon>
        <taxon>Agaricomycetidae</taxon>
        <taxon>Agaricales</taxon>
        <taxon>Agaricineae</taxon>
        <taxon>Hymenogastraceae</taxon>
        <taxon>Gymnopilus</taxon>
    </lineage>
</organism>
<name>A0A409YND5_9AGAR</name>
<evidence type="ECO:0000313" key="1">
    <source>
        <dbReference type="EMBL" id="PPR04548.1"/>
    </source>
</evidence>
<reference evidence="1 2" key="1">
    <citation type="journal article" date="2018" name="Evol. Lett.">
        <title>Horizontal gene cluster transfer increased hallucinogenic mushroom diversity.</title>
        <authorList>
            <person name="Reynolds H.T."/>
            <person name="Vijayakumar V."/>
            <person name="Gluck-Thaler E."/>
            <person name="Korotkin H.B."/>
            <person name="Matheny P.B."/>
            <person name="Slot J.C."/>
        </authorList>
    </citation>
    <scope>NUCLEOTIDE SEQUENCE [LARGE SCALE GENOMIC DNA]</scope>
    <source>
        <strain evidence="1 2">SRW20</strain>
    </source>
</reference>